<dbReference type="RefSeq" id="WP_084778644.1">
    <property type="nucleotide sequence ID" value="NZ_JBHUMF010000012.1"/>
</dbReference>
<dbReference type="EMBL" id="JBHUMF010000012">
    <property type="protein sequence ID" value="MFD2680150.1"/>
    <property type="molecule type" value="Genomic_DNA"/>
</dbReference>
<feature type="region of interest" description="Disordered" evidence="1">
    <location>
        <begin position="1"/>
        <end position="40"/>
    </location>
</feature>
<keyword evidence="3" id="KW-1185">Reference proteome</keyword>
<accession>A0ABW5RN83</accession>
<proteinExistence type="predicted"/>
<dbReference type="Pfam" id="PF14152">
    <property type="entry name" value="YfhE"/>
    <property type="match status" value="1"/>
</dbReference>
<protein>
    <submittedName>
        <fullName evidence="2">YfhE family protein</fullName>
    </submittedName>
</protein>
<reference evidence="3" key="1">
    <citation type="journal article" date="2019" name="Int. J. Syst. Evol. Microbiol.">
        <title>The Global Catalogue of Microorganisms (GCM) 10K type strain sequencing project: providing services to taxonomists for standard genome sequencing and annotation.</title>
        <authorList>
            <consortium name="The Broad Institute Genomics Platform"/>
            <consortium name="The Broad Institute Genome Sequencing Center for Infectious Disease"/>
            <person name="Wu L."/>
            <person name="Ma J."/>
        </authorList>
    </citation>
    <scope>NUCLEOTIDE SEQUENCE [LARGE SCALE GENOMIC DNA]</scope>
    <source>
        <strain evidence="3">KCTC 3913</strain>
    </source>
</reference>
<evidence type="ECO:0000313" key="2">
    <source>
        <dbReference type="EMBL" id="MFD2680150.1"/>
    </source>
</evidence>
<comment type="caution">
    <text evidence="2">The sequence shown here is derived from an EMBL/GenBank/DDBJ whole genome shotgun (WGS) entry which is preliminary data.</text>
</comment>
<gene>
    <name evidence="2" type="ORF">ACFSUL_05225</name>
</gene>
<organism evidence="2 3">
    <name type="scientific">Bacillus seohaeanensis</name>
    <dbReference type="NCBI Taxonomy" id="284580"/>
    <lineage>
        <taxon>Bacteria</taxon>
        <taxon>Bacillati</taxon>
        <taxon>Bacillota</taxon>
        <taxon>Bacilli</taxon>
        <taxon>Bacillales</taxon>
        <taxon>Bacillaceae</taxon>
        <taxon>Bacillus</taxon>
    </lineage>
</organism>
<sequence>MPKNKKDKTKSVLSSMQEVTYAREFKAADRAGGYTQKNNK</sequence>
<dbReference type="Proteomes" id="UP001597506">
    <property type="component" value="Unassembled WGS sequence"/>
</dbReference>
<evidence type="ECO:0000256" key="1">
    <source>
        <dbReference type="SAM" id="MobiDB-lite"/>
    </source>
</evidence>
<name>A0ABW5RN83_9BACI</name>
<evidence type="ECO:0000313" key="3">
    <source>
        <dbReference type="Proteomes" id="UP001597506"/>
    </source>
</evidence>
<dbReference type="InterPro" id="IPR025437">
    <property type="entry name" value="YfhE-like"/>
</dbReference>